<keyword evidence="12" id="KW-0472">Membrane</keyword>
<dbReference type="AlphaFoldDB" id="A0AAW0CCZ7"/>
<dbReference type="EMBL" id="JAWWNJ010000018">
    <property type="protein sequence ID" value="KAK7036835.1"/>
    <property type="molecule type" value="Genomic_DNA"/>
</dbReference>
<evidence type="ECO:0000256" key="10">
    <source>
        <dbReference type="ARBA" id="ARBA00023004"/>
    </source>
</evidence>
<dbReference type="InterPro" id="IPR002401">
    <property type="entry name" value="Cyt_P450_E_grp-I"/>
</dbReference>
<sequence>MHDSKTALTVATAVFVLLSLRSIIRRRRSATVRDIDGPESKSWKFGTIFYRLARSVAEVSSKGNLADLLLPPSYGQYEFAWTKLFGAVYRIKGCFGQNRLVVSDPLALQYITNSPSFQLGPVLAVMRGWLYDRGAVITIRVDNAVDKSEEVDLSPILSGGALRAITDVALGSPIDDLGPEFEFVEVNTRLLEIASTRSSGQIVFDAIAVYIPKPLLRLMINLPSSAFRALRASKMLSRNIGWRLVREKLGAPEGSYDADIYSSLLHADKKDSTKKTLHPADLVAQTSLILLAGQDTTANTLAFGMLELAQRPELQARLREEIYTTLSTAGSSDQYDNMPLLNAFIKETLRMYPAAALSERVALGDSVIPLATPITTRSGKTIDAIPVGKGQVVMLGVAAYQRLDSRWGAKSEEFDPERWLDGRARQGEAIGPYANLLSFFAGPHTCLGWRFAILEMQTIVCDLIGKFAFSTSENEDGPFRLRLATTLLPLNGKGEKGAKLSGFTCAPYSILQTRNIFSNCIKPGSPEEVNSEADRFGQRAQPHNEQAVYSRLCY</sequence>
<dbReference type="GO" id="GO:0020037">
    <property type="term" value="F:heme binding"/>
    <property type="evidence" value="ECO:0007669"/>
    <property type="project" value="InterPro"/>
</dbReference>
<evidence type="ECO:0000256" key="7">
    <source>
        <dbReference type="ARBA" id="ARBA00022723"/>
    </source>
</evidence>
<keyword evidence="10 13" id="KW-0408">Iron</keyword>
<evidence type="ECO:0000256" key="11">
    <source>
        <dbReference type="ARBA" id="ARBA00023033"/>
    </source>
</evidence>
<keyword evidence="11" id="KW-0503">Monooxygenase</keyword>
<name>A0AAW0CCZ7_9AGAR</name>
<evidence type="ECO:0000256" key="13">
    <source>
        <dbReference type="PIRSR" id="PIRSR602401-1"/>
    </source>
</evidence>
<keyword evidence="8" id="KW-1133">Transmembrane helix</keyword>
<evidence type="ECO:0000256" key="1">
    <source>
        <dbReference type="ARBA" id="ARBA00001971"/>
    </source>
</evidence>
<dbReference type="InterPro" id="IPR036396">
    <property type="entry name" value="Cyt_P450_sf"/>
</dbReference>
<dbReference type="GO" id="GO:0016705">
    <property type="term" value="F:oxidoreductase activity, acting on paired donors, with incorporation or reduction of molecular oxygen"/>
    <property type="evidence" value="ECO:0007669"/>
    <property type="project" value="InterPro"/>
</dbReference>
<dbReference type="InterPro" id="IPR001128">
    <property type="entry name" value="Cyt_P450"/>
</dbReference>
<reference evidence="14 15" key="1">
    <citation type="journal article" date="2024" name="J Genomics">
        <title>Draft genome sequencing and assembly of Favolaschia claudopus CIRM-BRFM 2984 isolated from oak limbs.</title>
        <authorList>
            <person name="Navarro D."/>
            <person name="Drula E."/>
            <person name="Chaduli D."/>
            <person name="Cazenave R."/>
            <person name="Ahrendt S."/>
            <person name="Wang J."/>
            <person name="Lipzen A."/>
            <person name="Daum C."/>
            <person name="Barry K."/>
            <person name="Grigoriev I.V."/>
            <person name="Favel A."/>
            <person name="Rosso M.N."/>
            <person name="Martin F."/>
        </authorList>
    </citation>
    <scope>NUCLEOTIDE SEQUENCE [LARGE SCALE GENOMIC DNA]</scope>
    <source>
        <strain evidence="14 15">CIRM-BRFM 2984</strain>
    </source>
</reference>
<dbReference type="Pfam" id="PF00067">
    <property type="entry name" value="p450"/>
    <property type="match status" value="1"/>
</dbReference>
<organism evidence="14 15">
    <name type="scientific">Favolaschia claudopus</name>
    <dbReference type="NCBI Taxonomy" id="2862362"/>
    <lineage>
        <taxon>Eukaryota</taxon>
        <taxon>Fungi</taxon>
        <taxon>Dikarya</taxon>
        <taxon>Basidiomycota</taxon>
        <taxon>Agaricomycotina</taxon>
        <taxon>Agaricomycetes</taxon>
        <taxon>Agaricomycetidae</taxon>
        <taxon>Agaricales</taxon>
        <taxon>Marasmiineae</taxon>
        <taxon>Mycenaceae</taxon>
        <taxon>Favolaschia</taxon>
    </lineage>
</organism>
<evidence type="ECO:0000256" key="2">
    <source>
        <dbReference type="ARBA" id="ARBA00004370"/>
    </source>
</evidence>
<comment type="pathway">
    <text evidence="3">Secondary metabolite biosynthesis; terpenoid biosynthesis.</text>
</comment>
<dbReference type="GO" id="GO:0004497">
    <property type="term" value="F:monooxygenase activity"/>
    <property type="evidence" value="ECO:0007669"/>
    <property type="project" value="UniProtKB-KW"/>
</dbReference>
<gene>
    <name evidence="14" type="ORF">R3P38DRAFT_3350622</name>
</gene>
<keyword evidence="7 13" id="KW-0479">Metal-binding</keyword>
<feature type="binding site" description="axial binding residue" evidence="13">
    <location>
        <position position="446"/>
    </location>
    <ligand>
        <name>heme</name>
        <dbReference type="ChEBI" id="CHEBI:30413"/>
    </ligand>
    <ligandPart>
        <name>Fe</name>
        <dbReference type="ChEBI" id="CHEBI:18248"/>
    </ligandPart>
</feature>
<evidence type="ECO:0000256" key="8">
    <source>
        <dbReference type="ARBA" id="ARBA00022989"/>
    </source>
</evidence>
<evidence type="ECO:0000313" key="14">
    <source>
        <dbReference type="EMBL" id="KAK7036835.1"/>
    </source>
</evidence>
<dbReference type="GO" id="GO:0005506">
    <property type="term" value="F:iron ion binding"/>
    <property type="evidence" value="ECO:0007669"/>
    <property type="project" value="InterPro"/>
</dbReference>
<comment type="similarity">
    <text evidence="4">Belongs to the cytochrome P450 family.</text>
</comment>
<evidence type="ECO:0000256" key="5">
    <source>
        <dbReference type="ARBA" id="ARBA00022617"/>
    </source>
</evidence>
<dbReference type="SUPFAM" id="SSF48264">
    <property type="entry name" value="Cytochrome P450"/>
    <property type="match status" value="1"/>
</dbReference>
<dbReference type="PANTHER" id="PTHR24305:SF166">
    <property type="entry name" value="CYTOCHROME P450 12A4, MITOCHONDRIAL-RELATED"/>
    <property type="match status" value="1"/>
</dbReference>
<dbReference type="Gene3D" id="1.10.630.10">
    <property type="entry name" value="Cytochrome P450"/>
    <property type="match status" value="1"/>
</dbReference>
<keyword evidence="9" id="KW-0560">Oxidoreductase</keyword>
<accession>A0AAW0CCZ7</accession>
<evidence type="ECO:0000256" key="9">
    <source>
        <dbReference type="ARBA" id="ARBA00023002"/>
    </source>
</evidence>
<dbReference type="GO" id="GO:0016020">
    <property type="term" value="C:membrane"/>
    <property type="evidence" value="ECO:0007669"/>
    <property type="project" value="UniProtKB-SubCell"/>
</dbReference>
<dbReference type="Proteomes" id="UP001362999">
    <property type="component" value="Unassembled WGS sequence"/>
</dbReference>
<comment type="caution">
    <text evidence="14">The sequence shown here is derived from an EMBL/GenBank/DDBJ whole genome shotgun (WGS) entry which is preliminary data.</text>
</comment>
<comment type="subcellular location">
    <subcellularLocation>
        <location evidence="2">Membrane</location>
    </subcellularLocation>
</comment>
<proteinExistence type="inferred from homology"/>
<comment type="cofactor">
    <cofactor evidence="1 13">
        <name>heme</name>
        <dbReference type="ChEBI" id="CHEBI:30413"/>
    </cofactor>
</comment>
<keyword evidence="5 13" id="KW-0349">Heme</keyword>
<dbReference type="PRINTS" id="PR00385">
    <property type="entry name" value="P450"/>
</dbReference>
<evidence type="ECO:0000256" key="4">
    <source>
        <dbReference type="ARBA" id="ARBA00010617"/>
    </source>
</evidence>
<evidence type="ECO:0000313" key="15">
    <source>
        <dbReference type="Proteomes" id="UP001362999"/>
    </source>
</evidence>
<dbReference type="PRINTS" id="PR00463">
    <property type="entry name" value="EP450I"/>
</dbReference>
<evidence type="ECO:0000256" key="6">
    <source>
        <dbReference type="ARBA" id="ARBA00022692"/>
    </source>
</evidence>
<keyword evidence="15" id="KW-1185">Reference proteome</keyword>
<protein>
    <submittedName>
        <fullName evidence="14">Cytochrome P450</fullName>
    </submittedName>
</protein>
<evidence type="ECO:0000256" key="3">
    <source>
        <dbReference type="ARBA" id="ARBA00004721"/>
    </source>
</evidence>
<dbReference type="PANTHER" id="PTHR24305">
    <property type="entry name" value="CYTOCHROME P450"/>
    <property type="match status" value="1"/>
</dbReference>
<evidence type="ECO:0000256" key="12">
    <source>
        <dbReference type="ARBA" id="ARBA00023136"/>
    </source>
</evidence>
<dbReference type="InterPro" id="IPR050121">
    <property type="entry name" value="Cytochrome_P450_monoxygenase"/>
</dbReference>
<keyword evidence="6" id="KW-0812">Transmembrane</keyword>